<dbReference type="InterPro" id="IPR004697">
    <property type="entry name" value="AbgT"/>
</dbReference>
<dbReference type="AlphaFoldDB" id="A0A1T4Q6J3"/>
<keyword evidence="1" id="KW-1133">Transmembrane helix</keyword>
<keyword evidence="1" id="KW-0472">Membrane</keyword>
<dbReference type="OrthoDB" id="3314392at2"/>
<dbReference type="RefSeq" id="WP_078758113.1">
    <property type="nucleotide sequence ID" value="NZ_FUXP01000004.1"/>
</dbReference>
<evidence type="ECO:0000313" key="2">
    <source>
        <dbReference type="EMBL" id="SJZ99382.1"/>
    </source>
</evidence>
<dbReference type="PANTHER" id="PTHR30282">
    <property type="entry name" value="P-AMINOBENZOYL GLUTAMATE TRANSPORTER"/>
    <property type="match status" value="1"/>
</dbReference>
<feature type="transmembrane region" description="Helical" evidence="1">
    <location>
        <begin position="225"/>
        <end position="242"/>
    </location>
</feature>
<feature type="transmembrane region" description="Helical" evidence="1">
    <location>
        <begin position="421"/>
        <end position="439"/>
    </location>
</feature>
<feature type="transmembrane region" description="Helical" evidence="1">
    <location>
        <begin position="175"/>
        <end position="195"/>
    </location>
</feature>
<feature type="transmembrane region" description="Helical" evidence="1">
    <location>
        <begin position="41"/>
        <end position="63"/>
    </location>
</feature>
<gene>
    <name evidence="2" type="ORF">SAMN02745674_01519</name>
</gene>
<feature type="transmembrane region" description="Helical" evidence="1">
    <location>
        <begin position="355"/>
        <end position="374"/>
    </location>
</feature>
<reference evidence="2 3" key="1">
    <citation type="submission" date="2017-02" db="EMBL/GenBank/DDBJ databases">
        <authorList>
            <person name="Peterson S.W."/>
        </authorList>
    </citation>
    <scope>NUCLEOTIDE SEQUENCE [LARGE SCALE GENOMIC DNA]</scope>
    <source>
        <strain evidence="2 3">DSM 21749</strain>
    </source>
</reference>
<evidence type="ECO:0000256" key="1">
    <source>
        <dbReference type="SAM" id="Phobius"/>
    </source>
</evidence>
<dbReference type="GO" id="GO:0015558">
    <property type="term" value="F:secondary active p-aminobenzoyl-glutamate transmembrane transporter activity"/>
    <property type="evidence" value="ECO:0007669"/>
    <property type="project" value="InterPro"/>
</dbReference>
<dbReference type="GO" id="GO:1902604">
    <property type="term" value="P:p-aminobenzoyl-glutamate transmembrane transport"/>
    <property type="evidence" value="ECO:0007669"/>
    <property type="project" value="InterPro"/>
</dbReference>
<feature type="transmembrane region" description="Helical" evidence="1">
    <location>
        <begin position="394"/>
        <end position="414"/>
    </location>
</feature>
<keyword evidence="3" id="KW-1185">Reference proteome</keyword>
<dbReference type="Pfam" id="PF03806">
    <property type="entry name" value="ABG_transport"/>
    <property type="match status" value="1"/>
</dbReference>
<feature type="transmembrane region" description="Helical" evidence="1">
    <location>
        <begin position="482"/>
        <end position="507"/>
    </location>
</feature>
<feature type="transmembrane region" description="Helical" evidence="1">
    <location>
        <begin position="274"/>
        <end position="293"/>
    </location>
</feature>
<feature type="transmembrane region" description="Helical" evidence="1">
    <location>
        <begin position="154"/>
        <end position="170"/>
    </location>
</feature>
<feature type="transmembrane region" description="Helical" evidence="1">
    <location>
        <begin position="451"/>
        <end position="470"/>
    </location>
</feature>
<proteinExistence type="predicted"/>
<feature type="transmembrane region" description="Helical" evidence="1">
    <location>
        <begin position="313"/>
        <end position="334"/>
    </location>
</feature>
<accession>A0A1T4Q6J3</accession>
<sequence>MNSPAPPTPPAPTPPSPGRSSAIDRFLTVVERGGNALPHPATLFAILAMVVVLLSWVASQFALSVQHPTTGEIITPVNLVSVDGLHRILTGLVTNFTSFAPLGTVLVSLIGIGVAEHSGLIGAALRQLVLAAPRFLLTPVMVFAGVMSNMASEIGYVLLVPLAGLVFLAARRHPILGMAAAFAGVSGGYSANLLLGTIDPLLAGLSQEAARIIDPAYTVSPAANWYFMIVSTFLVTGLGWWVTERFVARRFPDAPKDDGSEDIEPMSASEKRGLLFALVATGALTALVMWGTIPADGFLRDAETGDLLNSPFLRGIVALIFIYGVVAGVAYGIGAGTIKSDADVINGMGKSMSTLGIYLVLTFFAAQFVAFFNWTQLGLIFAVNGAGLLTQLQLPGVVLFAGFIVLTALANLFMGSASAKWALMAPVFIPMFMLLGYSPELTQIGYRIGDSVTNIISPMMSYFALIIAFLQRYEPKAGIGTVVAVMLPYSMTFLAGWTVLFAIWMAMGWPIGPGSPLEYIPAT</sequence>
<organism evidence="2 3">
    <name type="scientific">Lysobacter spongiicola DSM 21749</name>
    <dbReference type="NCBI Taxonomy" id="1122188"/>
    <lineage>
        <taxon>Bacteria</taxon>
        <taxon>Pseudomonadati</taxon>
        <taxon>Pseudomonadota</taxon>
        <taxon>Gammaproteobacteria</taxon>
        <taxon>Lysobacterales</taxon>
        <taxon>Lysobacteraceae</taxon>
        <taxon>Novilysobacter</taxon>
    </lineage>
</organism>
<evidence type="ECO:0000313" key="3">
    <source>
        <dbReference type="Proteomes" id="UP000190061"/>
    </source>
</evidence>
<name>A0A1T4Q6J3_9GAMM</name>
<keyword evidence="1" id="KW-0812">Transmembrane</keyword>
<dbReference type="Proteomes" id="UP000190061">
    <property type="component" value="Unassembled WGS sequence"/>
</dbReference>
<protein>
    <submittedName>
        <fullName evidence="2">Aminobenzoyl-glutamate transport protein</fullName>
    </submittedName>
</protein>
<feature type="transmembrane region" description="Helical" evidence="1">
    <location>
        <begin position="96"/>
        <end position="116"/>
    </location>
</feature>
<dbReference type="PANTHER" id="PTHR30282:SF0">
    <property type="entry name" value="P-AMINOBENZOYL-GLUTAMATE TRANSPORT PROTEIN"/>
    <property type="match status" value="1"/>
</dbReference>
<dbReference type="EMBL" id="FUXP01000004">
    <property type="protein sequence ID" value="SJZ99382.1"/>
    <property type="molecule type" value="Genomic_DNA"/>
</dbReference>